<gene>
    <name evidence="1" type="ORF">DFP81_10579</name>
</gene>
<accession>A0A3E0DLZ9</accession>
<dbReference type="Proteomes" id="UP000256542">
    <property type="component" value="Unassembled WGS sequence"/>
</dbReference>
<comment type="caution">
    <text evidence="1">The sequence shown here is derived from an EMBL/GenBank/DDBJ whole genome shotgun (WGS) entry which is preliminary data.</text>
</comment>
<dbReference type="PANTHER" id="PTHR42941">
    <property type="entry name" value="SLL1037 PROTEIN"/>
    <property type="match status" value="1"/>
</dbReference>
<dbReference type="EMBL" id="QUNG01000005">
    <property type="protein sequence ID" value="REG83713.1"/>
    <property type="molecule type" value="Genomic_DNA"/>
</dbReference>
<proteinExistence type="predicted"/>
<name>A0A3E0DLZ9_9GAMM</name>
<evidence type="ECO:0000313" key="2">
    <source>
        <dbReference type="Proteomes" id="UP000256542"/>
    </source>
</evidence>
<sequence length="198" mass="21510">MLQVATTSNTNIHSFEQLKGKRVSVGPPGSNAAVLATRLLQEYGVFSDITPRFLSYTEGVKALINGQVDATVVLAGAPTSSLIDLDSQTQMSLLSAAPDKLESLIEKYPFYQAYSLPANTYPDQTKPVTMINDPAILFTRGKEDQSSIYQITKTVFSHLTALGQIHPQAKAISLTTAEHTPIALHPGAQQYFDQINTK</sequence>
<evidence type="ECO:0000313" key="1">
    <source>
        <dbReference type="EMBL" id="REG83713.1"/>
    </source>
</evidence>
<dbReference type="InterPro" id="IPR011852">
    <property type="entry name" value="TRAP_TAXI"/>
</dbReference>
<dbReference type="AlphaFoldDB" id="A0A3E0DLZ9"/>
<keyword evidence="2" id="KW-1185">Reference proteome</keyword>
<protein>
    <submittedName>
        <fullName evidence="1">TRAP transporter TAXI family solute receptor</fullName>
    </submittedName>
</protein>
<dbReference type="Pfam" id="PF16868">
    <property type="entry name" value="NMT1_3"/>
    <property type="match status" value="1"/>
</dbReference>
<organism evidence="1 2">
    <name type="scientific">Marinomonas pollencensis</name>
    <dbReference type="NCBI Taxonomy" id="491954"/>
    <lineage>
        <taxon>Bacteria</taxon>
        <taxon>Pseudomonadati</taxon>
        <taxon>Pseudomonadota</taxon>
        <taxon>Gammaproteobacteria</taxon>
        <taxon>Oceanospirillales</taxon>
        <taxon>Oceanospirillaceae</taxon>
        <taxon>Marinomonas</taxon>
    </lineage>
</organism>
<dbReference type="PANTHER" id="PTHR42941:SF1">
    <property type="entry name" value="SLL1037 PROTEIN"/>
    <property type="match status" value="1"/>
</dbReference>
<keyword evidence="1" id="KW-0675">Receptor</keyword>
<dbReference type="SUPFAM" id="SSF53850">
    <property type="entry name" value="Periplasmic binding protein-like II"/>
    <property type="match status" value="1"/>
</dbReference>
<dbReference type="Gene3D" id="3.40.190.10">
    <property type="entry name" value="Periplasmic binding protein-like II"/>
    <property type="match status" value="1"/>
</dbReference>
<reference evidence="1 2" key="1">
    <citation type="submission" date="2018-08" db="EMBL/GenBank/DDBJ databases">
        <title>Genomic Encyclopedia of Type Strains, Phase III (KMG-III): the genomes of soil and plant-associated and newly described type strains.</title>
        <authorList>
            <person name="Whitman W."/>
        </authorList>
    </citation>
    <scope>NUCLEOTIDE SEQUENCE [LARGE SCALE GENOMIC DNA]</scope>
    <source>
        <strain evidence="1 2">CECT 7375</strain>
    </source>
</reference>
<dbReference type="NCBIfam" id="TIGR02122">
    <property type="entry name" value="TRAP_TAXI"/>
    <property type="match status" value="1"/>
</dbReference>